<evidence type="ECO:0000313" key="2">
    <source>
        <dbReference type="Proteomes" id="UP000594261"/>
    </source>
</evidence>
<name>A0A7N2LWV2_QUELO</name>
<dbReference type="InterPro" id="IPR053023">
    <property type="entry name" value="FLAP_modulator"/>
</dbReference>
<dbReference type="EMBL" id="LRBV02000006">
    <property type="status" value="NOT_ANNOTATED_CDS"/>
    <property type="molecule type" value="Genomic_DNA"/>
</dbReference>
<dbReference type="Pfam" id="PF07466">
    <property type="entry name" value="DUF1517"/>
    <property type="match status" value="1"/>
</dbReference>
<dbReference type="InParanoid" id="A0A7N2LWV2"/>
<organism evidence="1 2">
    <name type="scientific">Quercus lobata</name>
    <name type="common">Valley oak</name>
    <dbReference type="NCBI Taxonomy" id="97700"/>
    <lineage>
        <taxon>Eukaryota</taxon>
        <taxon>Viridiplantae</taxon>
        <taxon>Streptophyta</taxon>
        <taxon>Embryophyta</taxon>
        <taxon>Tracheophyta</taxon>
        <taxon>Spermatophyta</taxon>
        <taxon>Magnoliopsida</taxon>
        <taxon>eudicotyledons</taxon>
        <taxon>Gunneridae</taxon>
        <taxon>Pentapetalae</taxon>
        <taxon>rosids</taxon>
        <taxon>fabids</taxon>
        <taxon>Fagales</taxon>
        <taxon>Fagaceae</taxon>
        <taxon>Quercus</taxon>
    </lineage>
</organism>
<dbReference type="PANTHER" id="PTHR33975">
    <property type="entry name" value="MYELIN-ASSOCIATED OLIGODENDROCYTE BASIC PROTEIN"/>
    <property type="match status" value="1"/>
</dbReference>
<dbReference type="GO" id="GO:0009507">
    <property type="term" value="C:chloroplast"/>
    <property type="evidence" value="ECO:0007669"/>
    <property type="project" value="TreeGrafter"/>
</dbReference>
<accession>A0A7N2LWV2</accession>
<keyword evidence="2" id="KW-1185">Reference proteome</keyword>
<reference evidence="1 2" key="1">
    <citation type="journal article" date="2016" name="G3 (Bethesda)">
        <title>First Draft Assembly and Annotation of the Genome of a California Endemic Oak Quercus lobata Nee (Fagaceae).</title>
        <authorList>
            <person name="Sork V.L."/>
            <person name="Fitz-Gibbon S.T."/>
            <person name="Puiu D."/>
            <person name="Crepeau M."/>
            <person name="Gugger P.F."/>
            <person name="Sherman R."/>
            <person name="Stevens K."/>
            <person name="Langley C.H."/>
            <person name="Pellegrini M."/>
            <person name="Salzberg S.L."/>
        </authorList>
    </citation>
    <scope>NUCLEOTIDE SEQUENCE [LARGE SCALE GENOMIC DNA]</scope>
    <source>
        <strain evidence="1 2">cv. SW786</strain>
    </source>
</reference>
<evidence type="ECO:0000313" key="1">
    <source>
        <dbReference type="EnsemblPlants" id="QL06p002599:mrna"/>
    </source>
</evidence>
<protein>
    <submittedName>
        <fullName evidence="1">Uncharacterized protein</fullName>
    </submittedName>
</protein>
<dbReference type="PANTHER" id="PTHR33975:SF2">
    <property type="entry name" value="MYELIN-ASSOCIATED OLIGODENDROCYTE BASIC PROTEIN"/>
    <property type="match status" value="1"/>
</dbReference>
<dbReference type="AlphaFoldDB" id="A0A7N2LWV2"/>
<dbReference type="InterPro" id="IPR010903">
    <property type="entry name" value="DUF1517"/>
</dbReference>
<dbReference type="Proteomes" id="UP000594261">
    <property type="component" value="Chromosome 6"/>
</dbReference>
<dbReference type="EnsemblPlants" id="QL06p002599:mrna">
    <property type="protein sequence ID" value="QL06p002599:mrna"/>
    <property type="gene ID" value="QL06p002599"/>
</dbReference>
<reference evidence="1" key="2">
    <citation type="submission" date="2021-01" db="UniProtKB">
        <authorList>
            <consortium name="EnsemblPlants"/>
        </authorList>
    </citation>
    <scope>IDENTIFICATION</scope>
</reference>
<proteinExistence type="predicted"/>
<dbReference type="Gramene" id="QL06p002599:mrna">
    <property type="protein sequence ID" value="QL06p002599:mrna"/>
    <property type="gene ID" value="QL06p002599"/>
</dbReference>
<sequence length="150" mass="17331">MAHSIQRELSTLATAVDTSKNKSFQLSTLATAVDTSKNKSFHFFLTDSAVALLRHQNYWISGYSSAERRWSLEAVEKEFRLLSINERLKYDIESLVNVDNMKVQRTIIPRDNEVEENYIVAVEVLWSPQAEHDTLSVDELLEKYLLLRPI</sequence>